<name>A0A355VSE0_9BACT</name>
<dbReference type="EMBL" id="WNCN01000006">
    <property type="protein sequence ID" value="MTU38953.1"/>
    <property type="molecule type" value="Genomic_DNA"/>
</dbReference>
<evidence type="ECO:0000313" key="6">
    <source>
        <dbReference type="Proteomes" id="UP000286260"/>
    </source>
</evidence>
<accession>A0A355VSE0</accession>
<dbReference type="Proteomes" id="UP001055114">
    <property type="component" value="Unassembled WGS sequence"/>
</dbReference>
<comment type="caution">
    <text evidence="5">The sequence shown here is derived from an EMBL/GenBank/DDBJ whole genome shotgun (WGS) entry which is preliminary data.</text>
</comment>
<evidence type="ECO:0000313" key="4">
    <source>
        <dbReference type="EMBL" id="MTV00921.1"/>
    </source>
</evidence>
<dbReference type="STRING" id="46503.ERS852463_00407"/>
<dbReference type="Proteomes" id="UP000482671">
    <property type="component" value="Unassembled WGS sequence"/>
</dbReference>
<dbReference type="InterPro" id="IPR050238">
    <property type="entry name" value="DNA_Rep/Repair_Clamp_Loader"/>
</dbReference>
<dbReference type="Proteomes" id="UP000286260">
    <property type="component" value="Unassembled WGS sequence"/>
</dbReference>
<reference evidence="5 6" key="1">
    <citation type="submission" date="2018-08" db="EMBL/GenBank/DDBJ databases">
        <title>A genome reference for cultivated species of the human gut microbiota.</title>
        <authorList>
            <person name="Zou Y."/>
            <person name="Xue W."/>
            <person name="Luo G."/>
        </authorList>
    </citation>
    <scope>NUCLEOTIDE SEQUENCE [LARGE SCALE GENOMIC DNA]</scope>
    <source>
        <strain evidence="5 6">AM34-17</strain>
    </source>
</reference>
<reference evidence="7 8" key="2">
    <citation type="journal article" date="2019" name="Nat. Med.">
        <title>A library of human gut bacterial isolates paired with longitudinal multiomics data enables mechanistic microbiome research.</title>
        <authorList>
            <person name="Poyet M."/>
            <person name="Groussin M."/>
            <person name="Gibbons S.M."/>
            <person name="Avila-Pacheco J."/>
            <person name="Jiang X."/>
            <person name="Kearney S.M."/>
            <person name="Perrotta A.R."/>
            <person name="Berdy B."/>
            <person name="Zhao S."/>
            <person name="Lieberman T.D."/>
            <person name="Swanson P.K."/>
            <person name="Smith M."/>
            <person name="Roesemann S."/>
            <person name="Alexander J.E."/>
            <person name="Rich S.A."/>
            <person name="Livny J."/>
            <person name="Vlamakis H."/>
            <person name="Clish C."/>
            <person name="Bullock K."/>
            <person name="Deik A."/>
            <person name="Scott J."/>
            <person name="Pierce K.A."/>
            <person name="Xavier R.J."/>
            <person name="Alm E.J."/>
        </authorList>
    </citation>
    <scope>NUCLEOTIDE SEQUENCE [LARGE SCALE GENOMIC DNA]</scope>
    <source>
        <strain evidence="4 9">BIOML-A11</strain>
        <strain evidence="3 8">BIOML-A16</strain>
        <strain evidence="2 7">BIOML-A29</strain>
    </source>
</reference>
<dbReference type="AlphaFoldDB" id="A0A355VSE0"/>
<keyword evidence="7" id="KW-1185">Reference proteome</keyword>
<evidence type="ECO:0000313" key="1">
    <source>
        <dbReference type="EMBL" id="GKH72022.1"/>
    </source>
</evidence>
<protein>
    <submittedName>
        <fullName evidence="5">DNA polymerase III subunit delta</fullName>
    </submittedName>
</protein>
<evidence type="ECO:0000313" key="9">
    <source>
        <dbReference type="Proteomes" id="UP000482671"/>
    </source>
</evidence>
<gene>
    <name evidence="1" type="ORF">CE91St3_18850</name>
    <name evidence="5" type="ORF">DW828_06695</name>
    <name evidence="2" type="ORF">GMD82_05430</name>
    <name evidence="3" type="ORF">GMD92_10145</name>
    <name evidence="4" type="ORF">GME02_04420</name>
</gene>
<dbReference type="EMBL" id="BQNZ01000001">
    <property type="protein sequence ID" value="GKH72022.1"/>
    <property type="molecule type" value="Genomic_DNA"/>
</dbReference>
<dbReference type="PANTHER" id="PTHR11669:SF8">
    <property type="entry name" value="DNA POLYMERASE III SUBUNIT DELTA"/>
    <property type="match status" value="1"/>
</dbReference>
<dbReference type="EMBL" id="WNDD01000004">
    <property type="protein sequence ID" value="MTV00921.1"/>
    <property type="molecule type" value="Genomic_DNA"/>
</dbReference>
<proteinExistence type="predicted"/>
<dbReference type="Gene3D" id="3.40.50.300">
    <property type="entry name" value="P-loop containing nucleotide triphosphate hydrolases"/>
    <property type="match status" value="1"/>
</dbReference>
<evidence type="ECO:0000313" key="5">
    <source>
        <dbReference type="EMBL" id="RHC88175.1"/>
    </source>
</evidence>
<organism evidence="5 6">
    <name type="scientific">Parabacteroides merdae</name>
    <dbReference type="NCBI Taxonomy" id="46503"/>
    <lineage>
        <taxon>Bacteria</taxon>
        <taxon>Pseudomonadati</taxon>
        <taxon>Bacteroidota</taxon>
        <taxon>Bacteroidia</taxon>
        <taxon>Bacteroidales</taxon>
        <taxon>Tannerellaceae</taxon>
        <taxon>Parabacteroides</taxon>
    </lineage>
</organism>
<dbReference type="Pfam" id="PF13177">
    <property type="entry name" value="DNA_pol3_delta2"/>
    <property type="match status" value="1"/>
</dbReference>
<dbReference type="EMBL" id="WNDA01000013">
    <property type="protein sequence ID" value="MTU69427.1"/>
    <property type="molecule type" value="Genomic_DNA"/>
</dbReference>
<dbReference type="PANTHER" id="PTHR11669">
    <property type="entry name" value="REPLICATION FACTOR C / DNA POLYMERASE III GAMMA-TAU SUBUNIT"/>
    <property type="match status" value="1"/>
</dbReference>
<dbReference type="OrthoDB" id="9811073at2"/>
<dbReference type="RefSeq" id="WP_005639228.1">
    <property type="nucleotide sequence ID" value="NZ_BAABYG010000001.1"/>
</dbReference>
<dbReference type="GeneID" id="49202326"/>
<sequence length="374" mass="43078">MYFKDIIGQEEIKKRLIHSAQTGVVPHAQLFTEQGGAGAFPLTLAYARYLNCTNRTETDSCGHCPSCLKYNELAHPDLHFVFPIVSKKDKKKDVCDDYLTEWRGFLKDRPYFDIDGWLDYIDAGNSQALIYSKESDEIIRKLSLKIYEATYRILLVWLPEKLHPTCANKLLKIIEEPPRNTVILMVSELPDLVLGTILSRAQRINVRGIHPEDIAASMISRFNLTPEDAKHVAHLANGSYLKAVEAISLGEENKFYLEQFKGMMRNSWARNVRGMKDMADVLASIGRERQKNFLSYCQHLIRENFMYRFQSPELNYMNTDEAGFAVKFAPFINERNVIDIMDELAKAERHVTQNVNAKMVFFDLSLRLTVLIKR</sequence>
<dbReference type="Proteomes" id="UP000434916">
    <property type="component" value="Unassembled WGS sequence"/>
</dbReference>
<evidence type="ECO:0000313" key="2">
    <source>
        <dbReference type="EMBL" id="MTU38953.1"/>
    </source>
</evidence>
<evidence type="ECO:0000313" key="8">
    <source>
        <dbReference type="Proteomes" id="UP000448908"/>
    </source>
</evidence>
<reference evidence="1" key="3">
    <citation type="submission" date="2022-01" db="EMBL/GenBank/DDBJ databases">
        <title>Novel bile acid biosynthetic pathways are enriched in the microbiome of centenarians.</title>
        <authorList>
            <person name="Sato Y."/>
            <person name="Atarashi K."/>
            <person name="Plichta R.D."/>
            <person name="Arai Y."/>
            <person name="Sasajima S."/>
            <person name="Kearney M.S."/>
            <person name="Suda W."/>
            <person name="Takeshita K."/>
            <person name="Sasaki T."/>
            <person name="Okamoto S."/>
            <person name="Skelly N.A."/>
            <person name="Okamura Y."/>
            <person name="Vlamakis H."/>
            <person name="Li Y."/>
            <person name="Tanoue T."/>
            <person name="Takei H."/>
            <person name="Nittono H."/>
            <person name="Narushima S."/>
            <person name="Irie J."/>
            <person name="Itoh H."/>
            <person name="Moriya K."/>
            <person name="Sugiura Y."/>
            <person name="Suematsu M."/>
            <person name="Moritoki N."/>
            <person name="Shibata S."/>
            <person name="Littman R.D."/>
            <person name="Fischbach A.M."/>
            <person name="Uwamino Y."/>
            <person name="Inoue T."/>
            <person name="Honda A."/>
            <person name="Hattori M."/>
            <person name="Murai T."/>
            <person name="Xavier J.R."/>
            <person name="Hirose N."/>
            <person name="Honda K."/>
        </authorList>
    </citation>
    <scope>NUCLEOTIDE SEQUENCE</scope>
    <source>
        <strain evidence="1">CE91-St3</strain>
    </source>
</reference>
<dbReference type="InterPro" id="IPR027417">
    <property type="entry name" value="P-loop_NTPase"/>
</dbReference>
<dbReference type="EMBL" id="QSII01000006">
    <property type="protein sequence ID" value="RHC88175.1"/>
    <property type="molecule type" value="Genomic_DNA"/>
</dbReference>
<dbReference type="SUPFAM" id="SSF52540">
    <property type="entry name" value="P-loop containing nucleoside triphosphate hydrolases"/>
    <property type="match status" value="1"/>
</dbReference>
<evidence type="ECO:0000313" key="7">
    <source>
        <dbReference type="Proteomes" id="UP000434916"/>
    </source>
</evidence>
<dbReference type="GO" id="GO:0006261">
    <property type="term" value="P:DNA-templated DNA replication"/>
    <property type="evidence" value="ECO:0007669"/>
    <property type="project" value="TreeGrafter"/>
</dbReference>
<dbReference type="Proteomes" id="UP000448908">
    <property type="component" value="Unassembled WGS sequence"/>
</dbReference>
<evidence type="ECO:0000313" key="3">
    <source>
        <dbReference type="EMBL" id="MTU69427.1"/>
    </source>
</evidence>